<sequence>MHPSRDSVEEVRAGRIKAVYPSYPLAPEIRASFHSPWQSSDGVGIEASVGFGIESGGSDARDVNTVFIRNNEASRDA</sequence>
<dbReference type="Proteomes" id="UP000617340">
    <property type="component" value="Unassembled WGS sequence"/>
</dbReference>
<dbReference type="AlphaFoldDB" id="A0A834N6Y9"/>
<dbReference type="EMBL" id="JACSDZ010000008">
    <property type="protein sequence ID" value="KAF7397234.1"/>
    <property type="molecule type" value="Genomic_DNA"/>
</dbReference>
<name>A0A834N6Y9_VESGE</name>
<comment type="caution">
    <text evidence="1">The sequence shown here is derived from an EMBL/GenBank/DDBJ whole genome shotgun (WGS) entry which is preliminary data.</text>
</comment>
<organism evidence="1 2">
    <name type="scientific">Vespula germanica</name>
    <name type="common">German yellow jacket</name>
    <name type="synonym">Paravespula germanica</name>
    <dbReference type="NCBI Taxonomy" id="30212"/>
    <lineage>
        <taxon>Eukaryota</taxon>
        <taxon>Metazoa</taxon>
        <taxon>Ecdysozoa</taxon>
        <taxon>Arthropoda</taxon>
        <taxon>Hexapoda</taxon>
        <taxon>Insecta</taxon>
        <taxon>Pterygota</taxon>
        <taxon>Neoptera</taxon>
        <taxon>Endopterygota</taxon>
        <taxon>Hymenoptera</taxon>
        <taxon>Apocrita</taxon>
        <taxon>Aculeata</taxon>
        <taxon>Vespoidea</taxon>
        <taxon>Vespidae</taxon>
        <taxon>Vespinae</taxon>
        <taxon>Vespula</taxon>
    </lineage>
</organism>
<evidence type="ECO:0000313" key="2">
    <source>
        <dbReference type="Proteomes" id="UP000617340"/>
    </source>
</evidence>
<accession>A0A834N6Y9</accession>
<protein>
    <submittedName>
        <fullName evidence="1">Uncharacterized protein</fullName>
    </submittedName>
</protein>
<keyword evidence="2" id="KW-1185">Reference proteome</keyword>
<proteinExistence type="predicted"/>
<reference evidence="1" key="1">
    <citation type="journal article" date="2020" name="G3 (Bethesda)">
        <title>High-Quality Assemblies for Three Invasive Social Wasps from the &lt;i&gt;Vespula&lt;/i&gt; Genus.</title>
        <authorList>
            <person name="Harrop T.W.R."/>
            <person name="Guhlin J."/>
            <person name="McLaughlin G.M."/>
            <person name="Permina E."/>
            <person name="Stockwell P."/>
            <person name="Gilligan J."/>
            <person name="Le Lec M.F."/>
            <person name="Gruber M.A.M."/>
            <person name="Quinn O."/>
            <person name="Lovegrove M."/>
            <person name="Duncan E.J."/>
            <person name="Remnant E.J."/>
            <person name="Van Eeckhoven J."/>
            <person name="Graham B."/>
            <person name="Knapp R.A."/>
            <person name="Langford K.W."/>
            <person name="Kronenberg Z."/>
            <person name="Press M.O."/>
            <person name="Eacker S.M."/>
            <person name="Wilson-Rankin E.E."/>
            <person name="Purcell J."/>
            <person name="Lester P.J."/>
            <person name="Dearden P.K."/>
        </authorList>
    </citation>
    <scope>NUCLEOTIDE SEQUENCE</scope>
    <source>
        <strain evidence="1">Linc-1</strain>
    </source>
</reference>
<gene>
    <name evidence="1" type="ORF">HZH68_008456</name>
</gene>
<evidence type="ECO:0000313" key="1">
    <source>
        <dbReference type="EMBL" id="KAF7397234.1"/>
    </source>
</evidence>